<comment type="caution">
    <text evidence="1">The sequence shown here is derived from an EMBL/GenBank/DDBJ whole genome shotgun (WGS) entry which is preliminary data.</text>
</comment>
<dbReference type="Proteomes" id="UP001163850">
    <property type="component" value="Unassembled WGS sequence"/>
</dbReference>
<sequence length="93" mass="10005">MTAFNSFALIVPFPSLSNTWNACLISSSLSVSLNFFSIIARNSLKSIVPLPSTSTSLIMSCSSASVGFWPSERMTVPSSRVVMVPSPSENEKK</sequence>
<dbReference type="EMBL" id="MU802061">
    <property type="protein sequence ID" value="KAJ3982452.1"/>
    <property type="molecule type" value="Genomic_DNA"/>
</dbReference>
<evidence type="ECO:0000313" key="1">
    <source>
        <dbReference type="EMBL" id="KAJ3982452.1"/>
    </source>
</evidence>
<name>A0AA38USF7_9AGAR</name>
<proteinExistence type="predicted"/>
<reference evidence="1" key="1">
    <citation type="submission" date="2022-08" db="EMBL/GenBank/DDBJ databases">
        <authorList>
            <consortium name="DOE Joint Genome Institute"/>
            <person name="Min B."/>
            <person name="Riley R."/>
            <person name="Sierra-Patev S."/>
            <person name="Naranjo-Ortiz M."/>
            <person name="Looney B."/>
            <person name="Konkel Z."/>
            <person name="Slot J.C."/>
            <person name="Sakamoto Y."/>
            <person name="Steenwyk J.L."/>
            <person name="Rokas A."/>
            <person name="Carro J."/>
            <person name="Camarero S."/>
            <person name="Ferreira P."/>
            <person name="Molpeceres G."/>
            <person name="Ruiz-Duenas F.J."/>
            <person name="Serrano A."/>
            <person name="Henrissat B."/>
            <person name="Drula E."/>
            <person name="Hughes K.W."/>
            <person name="Mata J.L."/>
            <person name="Ishikawa N.K."/>
            <person name="Vargas-Isla R."/>
            <person name="Ushijima S."/>
            <person name="Smith C.A."/>
            <person name="Ahrendt S."/>
            <person name="Andreopoulos W."/>
            <person name="He G."/>
            <person name="Labutti K."/>
            <person name="Lipzen A."/>
            <person name="Ng V."/>
            <person name="Sandor L."/>
            <person name="Barry K."/>
            <person name="Martinez A.T."/>
            <person name="Xiao Y."/>
            <person name="Gibbons J.G."/>
            <person name="Terashima K."/>
            <person name="Hibbett D.S."/>
            <person name="Grigoriev I.V."/>
        </authorList>
    </citation>
    <scope>NUCLEOTIDE SEQUENCE</scope>
    <source>
        <strain evidence="1">TFB7829</strain>
    </source>
</reference>
<evidence type="ECO:0000313" key="2">
    <source>
        <dbReference type="Proteomes" id="UP001163850"/>
    </source>
</evidence>
<organism evidence="1 2">
    <name type="scientific">Lentinula detonsa</name>
    <dbReference type="NCBI Taxonomy" id="2804962"/>
    <lineage>
        <taxon>Eukaryota</taxon>
        <taxon>Fungi</taxon>
        <taxon>Dikarya</taxon>
        <taxon>Basidiomycota</taxon>
        <taxon>Agaricomycotina</taxon>
        <taxon>Agaricomycetes</taxon>
        <taxon>Agaricomycetidae</taxon>
        <taxon>Agaricales</taxon>
        <taxon>Marasmiineae</taxon>
        <taxon>Omphalotaceae</taxon>
        <taxon>Lentinula</taxon>
    </lineage>
</organism>
<protein>
    <submittedName>
        <fullName evidence="1">Uncharacterized protein</fullName>
    </submittedName>
</protein>
<gene>
    <name evidence="1" type="ORF">F5890DRAFT_365816</name>
</gene>
<dbReference type="AlphaFoldDB" id="A0AA38USF7"/>
<accession>A0AA38USF7</accession>